<evidence type="ECO:0000256" key="8">
    <source>
        <dbReference type="ARBA" id="ARBA00023136"/>
    </source>
</evidence>
<feature type="transmembrane region" description="Helical" evidence="12">
    <location>
        <begin position="27"/>
        <end position="52"/>
    </location>
</feature>
<dbReference type="PANTHER" id="PTHR11690:SF296">
    <property type="entry name" value="DEGENERIN-LIKE PROTEIN DEL-10"/>
    <property type="match status" value="1"/>
</dbReference>
<keyword evidence="5 12" id="KW-1133">Transmembrane helix</keyword>
<proteinExistence type="inferred from homology"/>
<accession>A0ABN8MWS3</accession>
<evidence type="ECO:0000313" key="13">
    <source>
        <dbReference type="EMBL" id="CAH3037760.1"/>
    </source>
</evidence>
<evidence type="ECO:0000256" key="10">
    <source>
        <dbReference type="ARBA" id="ARBA00023303"/>
    </source>
</evidence>
<comment type="caution">
    <text evidence="13">The sequence shown here is derived from an EMBL/GenBank/DDBJ whole genome shotgun (WGS) entry which is preliminary data.</text>
</comment>
<evidence type="ECO:0000256" key="3">
    <source>
        <dbReference type="ARBA" id="ARBA00022461"/>
    </source>
</evidence>
<evidence type="ECO:0000256" key="5">
    <source>
        <dbReference type="ARBA" id="ARBA00022989"/>
    </source>
</evidence>
<evidence type="ECO:0000256" key="4">
    <source>
        <dbReference type="ARBA" id="ARBA00022692"/>
    </source>
</evidence>
<dbReference type="Gene3D" id="1.10.287.770">
    <property type="entry name" value="YojJ-like"/>
    <property type="match status" value="1"/>
</dbReference>
<keyword evidence="14" id="KW-1185">Reference proteome</keyword>
<evidence type="ECO:0000256" key="7">
    <source>
        <dbReference type="ARBA" id="ARBA00023065"/>
    </source>
</evidence>
<feature type="transmembrane region" description="Helical" evidence="12">
    <location>
        <begin position="434"/>
        <end position="456"/>
    </location>
</feature>
<gene>
    <name evidence="13" type="ORF">PLOB_00039679</name>
</gene>
<organism evidence="13 14">
    <name type="scientific">Porites lobata</name>
    <dbReference type="NCBI Taxonomy" id="104759"/>
    <lineage>
        <taxon>Eukaryota</taxon>
        <taxon>Metazoa</taxon>
        <taxon>Cnidaria</taxon>
        <taxon>Anthozoa</taxon>
        <taxon>Hexacorallia</taxon>
        <taxon>Scleractinia</taxon>
        <taxon>Fungiina</taxon>
        <taxon>Poritidae</taxon>
        <taxon>Porites</taxon>
    </lineage>
</organism>
<comment type="similarity">
    <text evidence="11">Belongs to the amiloride-sensitive sodium channel (TC 1.A.6) family.</text>
</comment>
<evidence type="ECO:0000256" key="9">
    <source>
        <dbReference type="ARBA" id="ARBA00023201"/>
    </source>
</evidence>
<keyword evidence="3 11" id="KW-0894">Sodium channel</keyword>
<keyword evidence="10 11" id="KW-0407">Ion channel</keyword>
<name>A0ABN8MWS3_9CNID</name>
<evidence type="ECO:0000256" key="6">
    <source>
        <dbReference type="ARBA" id="ARBA00023053"/>
    </source>
</evidence>
<keyword evidence="4 11" id="KW-0812">Transmembrane</keyword>
<reference evidence="13 14" key="1">
    <citation type="submission" date="2022-05" db="EMBL/GenBank/DDBJ databases">
        <authorList>
            <consortium name="Genoscope - CEA"/>
            <person name="William W."/>
        </authorList>
    </citation>
    <scope>NUCLEOTIDE SEQUENCE [LARGE SCALE GENOMIC DNA]</scope>
</reference>
<evidence type="ECO:0000256" key="1">
    <source>
        <dbReference type="ARBA" id="ARBA00004141"/>
    </source>
</evidence>
<dbReference type="Pfam" id="PF00858">
    <property type="entry name" value="ASC"/>
    <property type="match status" value="1"/>
</dbReference>
<dbReference type="InterPro" id="IPR001873">
    <property type="entry name" value="ENaC"/>
</dbReference>
<sequence length="477" mass="54538">MWQAFVDNTTLHGVRYVFKKRHILTRLIWFVLLLTSGGFYIFTVYTAVVTYFDRPINTVVSRKNVEGMDFPAVTICPQNDFAKSKLYMTDDNPLFASTGLNISACAVTSKVRGDRPCGWSLLCALPEFQAYLRPAIPNCTRQYSNDLWSEIQKSLHYIDKEVMYRYFSQELDFLIGPACSFKKNIHCSARDFVPLETKWGKCYTFNSGKNDKIKRVNSAGISFGFAVILDVQREEYSFGKLSEGFKVVIHKQGEFIDEWEGINVGPGQHAAIVLSEKRYKNLGKPYSTNCTKKNLKTFDTYTTAGCLFECEAEMIIKDCNCRPSGYKGKVPEMHACVTEEQVDCVSKVLVNSKSCECEVPCYQTKFSTEVSYTKFPNPGMAKLLQLQGYNRDFQYQRDNLLLLQVGFKSLSYEMQEQRPAYDINSLFGDIGGSMGLFLGCSLLTIFEFFDFLISLLTRRRNRRFPHPMSVEEAPKNQ</sequence>
<evidence type="ECO:0000256" key="12">
    <source>
        <dbReference type="SAM" id="Phobius"/>
    </source>
</evidence>
<keyword evidence="6" id="KW-0915">Sodium</keyword>
<evidence type="ECO:0000256" key="11">
    <source>
        <dbReference type="RuleBase" id="RU000679"/>
    </source>
</evidence>
<keyword evidence="8 12" id="KW-0472">Membrane</keyword>
<dbReference type="PANTHER" id="PTHR11690">
    <property type="entry name" value="AMILORIDE-SENSITIVE SODIUM CHANNEL-RELATED"/>
    <property type="match status" value="1"/>
</dbReference>
<protein>
    <submittedName>
        <fullName evidence="13">Uncharacterized protein</fullName>
    </submittedName>
</protein>
<keyword evidence="2 11" id="KW-0813">Transport</keyword>
<dbReference type="EMBL" id="CALNXK010000006">
    <property type="protein sequence ID" value="CAH3037760.1"/>
    <property type="molecule type" value="Genomic_DNA"/>
</dbReference>
<dbReference type="Proteomes" id="UP001159405">
    <property type="component" value="Unassembled WGS sequence"/>
</dbReference>
<dbReference type="PRINTS" id="PR01078">
    <property type="entry name" value="AMINACHANNEL"/>
</dbReference>
<keyword evidence="9 11" id="KW-0739">Sodium transport</keyword>
<comment type="subcellular location">
    <subcellularLocation>
        <location evidence="1">Membrane</location>
        <topology evidence="1">Multi-pass membrane protein</topology>
    </subcellularLocation>
</comment>
<dbReference type="Gene3D" id="2.60.470.10">
    <property type="entry name" value="Acid-sensing ion channels like domains"/>
    <property type="match status" value="1"/>
</dbReference>
<evidence type="ECO:0000256" key="2">
    <source>
        <dbReference type="ARBA" id="ARBA00022448"/>
    </source>
</evidence>
<evidence type="ECO:0000313" key="14">
    <source>
        <dbReference type="Proteomes" id="UP001159405"/>
    </source>
</evidence>
<keyword evidence="7 11" id="KW-0406">Ion transport</keyword>